<dbReference type="PANTHER" id="PTHR42760:SF133">
    <property type="entry name" value="3-OXOACYL-[ACYL-CARRIER-PROTEIN] REDUCTASE"/>
    <property type="match status" value="1"/>
</dbReference>
<feature type="domain" description="Ketoreductase" evidence="4">
    <location>
        <begin position="8"/>
        <end position="185"/>
    </location>
</feature>
<comment type="caution">
    <text evidence="6">The sequence shown here is derived from an EMBL/GenBank/DDBJ whole genome shotgun (WGS) entry which is preliminary data.</text>
</comment>
<protein>
    <submittedName>
        <fullName evidence="6">SDR family oxidoreductase</fullName>
    </submittedName>
</protein>
<dbReference type="PROSITE" id="PS00061">
    <property type="entry name" value="ADH_SHORT"/>
    <property type="match status" value="1"/>
</dbReference>
<comment type="similarity">
    <text evidence="1">Belongs to the short-chain dehydrogenases/reductases (SDR) family.</text>
</comment>
<dbReference type="FunFam" id="3.40.50.720:FF:000084">
    <property type="entry name" value="Short-chain dehydrogenase reductase"/>
    <property type="match status" value="1"/>
</dbReference>
<dbReference type="SMART" id="SM00822">
    <property type="entry name" value="PKS_KR"/>
    <property type="match status" value="1"/>
</dbReference>
<dbReference type="Proteomes" id="UP000325933">
    <property type="component" value="Unassembled WGS sequence"/>
</dbReference>
<dbReference type="Pfam" id="PF13561">
    <property type="entry name" value="adh_short_C2"/>
    <property type="match status" value="1"/>
</dbReference>
<proteinExistence type="inferred from homology"/>
<evidence type="ECO:0000256" key="1">
    <source>
        <dbReference type="ARBA" id="ARBA00006484"/>
    </source>
</evidence>
<evidence type="ECO:0000256" key="2">
    <source>
        <dbReference type="ARBA" id="ARBA00023002"/>
    </source>
</evidence>
<accession>A0A5J5I5N0</accession>
<evidence type="ECO:0000256" key="3">
    <source>
        <dbReference type="ARBA" id="ARBA00051383"/>
    </source>
</evidence>
<dbReference type="InterPro" id="IPR036291">
    <property type="entry name" value="NAD(P)-bd_dom_sf"/>
</dbReference>
<evidence type="ECO:0000313" key="6">
    <source>
        <dbReference type="EMBL" id="KAA9030835.1"/>
    </source>
</evidence>
<evidence type="ECO:0000313" key="8">
    <source>
        <dbReference type="Proteomes" id="UP000326364"/>
    </source>
</evidence>
<sequence length="248" mass="24931">MMGEFAGKTAIVTGGSRGIGLTVATLLVERGARVVLVGRDGVALAEAAEGLGEAATTIAGDIAQADTAERAVAKAIDHGGALDILANIAGIFPTARIEETSDALYADTIAANLTGTMTFCRAAFPVLRERDGAIVNMSSTAARFPTPGLAAYAAAKAGVEAFTRTLAAEGAPHIRVNAVSAGPTRTETVDALMASDTTGAVQAVTGALPLGRLAEPREIAEAVLFLASSRASFITGQILHANGGGLMA</sequence>
<comment type="catalytic activity">
    <reaction evidence="3">
        <text>2,5-dichlorocyclohexa-2,5-dien-1,4-diol + NAD(+) = 2,5-dichlorohydroquinone + NADH + H(+)</text>
        <dbReference type="Rhea" id="RHEA:15741"/>
        <dbReference type="ChEBI" id="CHEBI:15378"/>
        <dbReference type="ChEBI" id="CHEBI:27545"/>
        <dbReference type="ChEBI" id="CHEBI:28975"/>
        <dbReference type="ChEBI" id="CHEBI:57540"/>
        <dbReference type="ChEBI" id="CHEBI:57945"/>
    </reaction>
</comment>
<name>A0A5J5I5N0_9SPHN</name>
<dbReference type="InterPro" id="IPR002347">
    <property type="entry name" value="SDR_fam"/>
</dbReference>
<dbReference type="InterPro" id="IPR057326">
    <property type="entry name" value="KR_dom"/>
</dbReference>
<evidence type="ECO:0000313" key="5">
    <source>
        <dbReference type="EMBL" id="KAA9018199.1"/>
    </source>
</evidence>
<gene>
    <name evidence="6" type="ORF">F4U95_08715</name>
    <name evidence="5" type="ORF">F4U96_08765</name>
</gene>
<organism evidence="6 7">
    <name type="scientific">Sphingobium limneticum</name>
    <dbReference type="NCBI Taxonomy" id="1007511"/>
    <lineage>
        <taxon>Bacteria</taxon>
        <taxon>Pseudomonadati</taxon>
        <taxon>Pseudomonadota</taxon>
        <taxon>Alphaproteobacteria</taxon>
        <taxon>Sphingomonadales</taxon>
        <taxon>Sphingomonadaceae</taxon>
        <taxon>Sphingobium</taxon>
    </lineage>
</organism>
<dbReference type="EMBL" id="VYQB01000005">
    <property type="protein sequence ID" value="KAA9018199.1"/>
    <property type="molecule type" value="Genomic_DNA"/>
</dbReference>
<dbReference type="EMBL" id="VYQA01000005">
    <property type="protein sequence ID" value="KAA9030835.1"/>
    <property type="molecule type" value="Genomic_DNA"/>
</dbReference>
<dbReference type="PRINTS" id="PR00081">
    <property type="entry name" value="GDHRDH"/>
</dbReference>
<dbReference type="Gene3D" id="3.40.50.720">
    <property type="entry name" value="NAD(P)-binding Rossmann-like Domain"/>
    <property type="match status" value="1"/>
</dbReference>
<dbReference type="AlphaFoldDB" id="A0A5J5I5N0"/>
<dbReference type="PRINTS" id="PR00080">
    <property type="entry name" value="SDRFAMILY"/>
</dbReference>
<keyword evidence="8" id="KW-1185">Reference proteome</keyword>
<dbReference type="InterPro" id="IPR020904">
    <property type="entry name" value="Sc_DH/Rdtase_CS"/>
</dbReference>
<reference evidence="7 8" key="1">
    <citation type="submission" date="2019-09" db="EMBL/GenBank/DDBJ databases">
        <authorList>
            <person name="Feng G."/>
        </authorList>
    </citation>
    <scope>NUCLEOTIDE SEQUENCE [LARGE SCALE GENOMIC DNA]</scope>
    <source>
        <strain evidence="6 7">KACC 19283</strain>
        <strain evidence="5 8">KACC 19284</strain>
    </source>
</reference>
<dbReference type="RefSeq" id="WP_150425385.1">
    <property type="nucleotide sequence ID" value="NZ_VYQA01000005.1"/>
</dbReference>
<evidence type="ECO:0000313" key="7">
    <source>
        <dbReference type="Proteomes" id="UP000325933"/>
    </source>
</evidence>
<dbReference type="Proteomes" id="UP000326364">
    <property type="component" value="Unassembled WGS sequence"/>
</dbReference>
<dbReference type="PANTHER" id="PTHR42760">
    <property type="entry name" value="SHORT-CHAIN DEHYDROGENASES/REDUCTASES FAMILY MEMBER"/>
    <property type="match status" value="1"/>
</dbReference>
<keyword evidence="2" id="KW-0560">Oxidoreductase</keyword>
<evidence type="ECO:0000259" key="4">
    <source>
        <dbReference type="SMART" id="SM00822"/>
    </source>
</evidence>
<dbReference type="SUPFAM" id="SSF51735">
    <property type="entry name" value="NAD(P)-binding Rossmann-fold domains"/>
    <property type="match status" value="1"/>
</dbReference>
<dbReference type="GO" id="GO:0016616">
    <property type="term" value="F:oxidoreductase activity, acting on the CH-OH group of donors, NAD or NADP as acceptor"/>
    <property type="evidence" value="ECO:0007669"/>
    <property type="project" value="TreeGrafter"/>
</dbReference>
<dbReference type="CDD" id="cd05233">
    <property type="entry name" value="SDR_c"/>
    <property type="match status" value="1"/>
</dbReference>